<gene>
    <name evidence="2" type="ORF">MUK42_37188</name>
</gene>
<feature type="domain" description="DOG1" evidence="1">
    <location>
        <begin position="2"/>
        <end position="217"/>
    </location>
</feature>
<name>A0A9E7EE94_9LILI</name>
<dbReference type="GO" id="GO:0006351">
    <property type="term" value="P:DNA-templated transcription"/>
    <property type="evidence" value="ECO:0007669"/>
    <property type="project" value="InterPro"/>
</dbReference>
<evidence type="ECO:0000313" key="3">
    <source>
        <dbReference type="Proteomes" id="UP001055439"/>
    </source>
</evidence>
<keyword evidence="3" id="KW-1185">Reference proteome</keyword>
<dbReference type="Proteomes" id="UP001055439">
    <property type="component" value="Chromosome 1"/>
</dbReference>
<sequence>MDSDEFIFAAVWPRELSRLRRELRCARGDADRALVDRAIALYECFFRARSTAARSDPVRAYAAPWATALERAAHWVAGWRPNALIHLLYSESSLRFESQLPDLLLGVHSGDLGDLSSAQLARIDELQRRTMREEVEISAEMAAVQEGLAEPFPRSDAELEGKVGELRRVMERADELRLRTLREVVGMLEPMQAVDLLVAAADLEIGLREFGLWQDGSRVGARGGERVG</sequence>
<evidence type="ECO:0000259" key="1">
    <source>
        <dbReference type="PROSITE" id="PS51806"/>
    </source>
</evidence>
<protein>
    <recommendedName>
        <fullName evidence="1">DOG1 domain-containing protein</fullName>
    </recommendedName>
</protein>
<dbReference type="PANTHER" id="PTHR46354:SF12">
    <property type="entry name" value="DNA-BINDING PROTEIN-LIKE PROTEIN"/>
    <property type="match status" value="1"/>
</dbReference>
<proteinExistence type="predicted"/>
<dbReference type="EMBL" id="CP097502">
    <property type="protein sequence ID" value="URD75760.1"/>
    <property type="molecule type" value="Genomic_DNA"/>
</dbReference>
<dbReference type="PROSITE" id="PS51806">
    <property type="entry name" value="DOG1"/>
    <property type="match status" value="1"/>
</dbReference>
<dbReference type="InterPro" id="IPR025422">
    <property type="entry name" value="TGA_domain"/>
</dbReference>
<organism evidence="2 3">
    <name type="scientific">Musa troglodytarum</name>
    <name type="common">fe'i banana</name>
    <dbReference type="NCBI Taxonomy" id="320322"/>
    <lineage>
        <taxon>Eukaryota</taxon>
        <taxon>Viridiplantae</taxon>
        <taxon>Streptophyta</taxon>
        <taxon>Embryophyta</taxon>
        <taxon>Tracheophyta</taxon>
        <taxon>Spermatophyta</taxon>
        <taxon>Magnoliopsida</taxon>
        <taxon>Liliopsida</taxon>
        <taxon>Zingiberales</taxon>
        <taxon>Musaceae</taxon>
        <taxon>Musa</taxon>
    </lineage>
</organism>
<dbReference type="OrthoDB" id="542841at2759"/>
<dbReference type="GO" id="GO:0043565">
    <property type="term" value="F:sequence-specific DNA binding"/>
    <property type="evidence" value="ECO:0007669"/>
    <property type="project" value="InterPro"/>
</dbReference>
<dbReference type="PANTHER" id="PTHR46354">
    <property type="entry name" value="DOG1 DOMAIN-CONTAINING PROTEIN"/>
    <property type="match status" value="1"/>
</dbReference>
<evidence type="ECO:0000313" key="2">
    <source>
        <dbReference type="EMBL" id="URD75760.1"/>
    </source>
</evidence>
<dbReference type="AlphaFoldDB" id="A0A9E7EE94"/>
<reference evidence="2" key="1">
    <citation type="submission" date="2022-05" db="EMBL/GenBank/DDBJ databases">
        <title>The Musa troglodytarum L. genome provides insights into the mechanism of non-climacteric behaviour and enrichment of carotenoids.</title>
        <authorList>
            <person name="Wang J."/>
        </authorList>
    </citation>
    <scope>NUCLEOTIDE SEQUENCE</scope>
    <source>
        <tissue evidence="2">Leaf</tissue>
    </source>
</reference>
<accession>A0A9E7EE94</accession>
<dbReference type="Pfam" id="PF14144">
    <property type="entry name" value="DOG1"/>
    <property type="match status" value="1"/>
</dbReference>
<dbReference type="InterPro" id="IPR051886">
    <property type="entry name" value="Seed_Dev/Stress_Resp_Reg"/>
</dbReference>